<evidence type="ECO:0000313" key="4">
    <source>
        <dbReference type="EMBL" id="CAF3912647.1"/>
    </source>
</evidence>
<gene>
    <name evidence="3" type="ORF">GPM918_LOCUS31494</name>
    <name evidence="2" type="ORF">OVA965_LOCUS20615</name>
    <name evidence="5" type="ORF">SRO942_LOCUS32139</name>
    <name evidence="4" type="ORF">TMI583_LOCUS21046</name>
</gene>
<evidence type="ECO:0000313" key="3">
    <source>
        <dbReference type="EMBL" id="CAF1363385.1"/>
    </source>
</evidence>
<dbReference type="OrthoDB" id="10168495at2759"/>
<name>A0A815I5U7_9BILA</name>
<sequence>MSGAMKLKYLIAGVNEPLKLYITLHNPKTPETFLSFARKVEDALSLSNIRYGPSQRTSNTNNTVTQQSTVYPSNPSPPSYTYQQASSYQLPQQQSSYDNKYAAQSCSQNTSYSNRSRNLSRNQQPIICYTCGAPGPLLPGLYQLPFPVTDASNDGVDSGTDQGFSLAIRMIEYQVHKVLFVIALIRDIGNYHVGKYNYFPSDITAPLELNNCLKYHNKRHY</sequence>
<evidence type="ECO:0000313" key="5">
    <source>
        <dbReference type="EMBL" id="CAF4243684.1"/>
    </source>
</evidence>
<comment type="caution">
    <text evidence="3">The sequence shown here is derived from an EMBL/GenBank/DDBJ whole genome shotgun (WGS) entry which is preliminary data.</text>
</comment>
<dbReference type="EMBL" id="CAJNOQ010015536">
    <property type="protein sequence ID" value="CAF1363385.1"/>
    <property type="molecule type" value="Genomic_DNA"/>
</dbReference>
<dbReference type="Proteomes" id="UP000663829">
    <property type="component" value="Unassembled WGS sequence"/>
</dbReference>
<dbReference type="Proteomes" id="UP000681722">
    <property type="component" value="Unassembled WGS sequence"/>
</dbReference>
<dbReference type="EMBL" id="CAJNOK010011022">
    <property type="protein sequence ID" value="CAF1130232.1"/>
    <property type="molecule type" value="Genomic_DNA"/>
</dbReference>
<protein>
    <submittedName>
        <fullName evidence="3">Uncharacterized protein</fullName>
    </submittedName>
</protein>
<evidence type="ECO:0000313" key="2">
    <source>
        <dbReference type="EMBL" id="CAF1130232.1"/>
    </source>
</evidence>
<accession>A0A815I5U7</accession>
<reference evidence="3" key="1">
    <citation type="submission" date="2021-02" db="EMBL/GenBank/DDBJ databases">
        <authorList>
            <person name="Nowell W R."/>
        </authorList>
    </citation>
    <scope>NUCLEOTIDE SEQUENCE</scope>
</reference>
<dbReference type="Proteomes" id="UP000677228">
    <property type="component" value="Unassembled WGS sequence"/>
</dbReference>
<keyword evidence="6" id="KW-1185">Reference proteome</keyword>
<dbReference type="EMBL" id="CAJOBA010021495">
    <property type="protein sequence ID" value="CAF3912647.1"/>
    <property type="molecule type" value="Genomic_DNA"/>
</dbReference>
<feature type="compositionally biased region" description="Low complexity" evidence="1">
    <location>
        <begin position="54"/>
        <end position="88"/>
    </location>
</feature>
<evidence type="ECO:0000256" key="1">
    <source>
        <dbReference type="SAM" id="MobiDB-lite"/>
    </source>
</evidence>
<organism evidence="3 6">
    <name type="scientific">Didymodactylos carnosus</name>
    <dbReference type="NCBI Taxonomy" id="1234261"/>
    <lineage>
        <taxon>Eukaryota</taxon>
        <taxon>Metazoa</taxon>
        <taxon>Spiralia</taxon>
        <taxon>Gnathifera</taxon>
        <taxon>Rotifera</taxon>
        <taxon>Eurotatoria</taxon>
        <taxon>Bdelloidea</taxon>
        <taxon>Philodinida</taxon>
        <taxon>Philodinidae</taxon>
        <taxon>Didymodactylos</taxon>
    </lineage>
</organism>
<dbReference type="Proteomes" id="UP000682733">
    <property type="component" value="Unassembled WGS sequence"/>
</dbReference>
<evidence type="ECO:0000313" key="6">
    <source>
        <dbReference type="Proteomes" id="UP000663829"/>
    </source>
</evidence>
<dbReference type="EMBL" id="CAJOBC010071369">
    <property type="protein sequence ID" value="CAF4243684.1"/>
    <property type="molecule type" value="Genomic_DNA"/>
</dbReference>
<dbReference type="AlphaFoldDB" id="A0A815I5U7"/>
<proteinExistence type="predicted"/>
<feature type="region of interest" description="Disordered" evidence="1">
    <location>
        <begin position="50"/>
        <end position="88"/>
    </location>
</feature>